<dbReference type="GO" id="GO:0005524">
    <property type="term" value="F:ATP binding"/>
    <property type="evidence" value="ECO:0007669"/>
    <property type="project" value="UniProtKB-KW"/>
</dbReference>
<dbReference type="SUPFAM" id="SSF52540">
    <property type="entry name" value="P-loop containing nucleoside triphosphate hydrolases"/>
    <property type="match status" value="1"/>
</dbReference>
<dbReference type="PANTHER" id="PTHR13710:SF105">
    <property type="entry name" value="ATP-DEPENDENT DNA HELICASE Q1"/>
    <property type="match status" value="1"/>
</dbReference>
<dbReference type="GO" id="GO:0006310">
    <property type="term" value="P:DNA recombination"/>
    <property type="evidence" value="ECO:0007669"/>
    <property type="project" value="InterPro"/>
</dbReference>
<dbReference type="GO" id="GO:0016787">
    <property type="term" value="F:hydrolase activity"/>
    <property type="evidence" value="ECO:0007669"/>
    <property type="project" value="UniProtKB-KW"/>
</dbReference>
<dbReference type="InterPro" id="IPR036390">
    <property type="entry name" value="WH_DNA-bd_sf"/>
</dbReference>
<dbReference type="PROSITE" id="PS51194">
    <property type="entry name" value="HELICASE_CTER"/>
    <property type="match status" value="1"/>
</dbReference>
<comment type="similarity">
    <text evidence="1">Belongs to the helicase family. RecQ subfamily.</text>
</comment>
<comment type="catalytic activity">
    <reaction evidence="9">
        <text>Couples ATP hydrolysis with the unwinding of duplex DNA by translocating in the 3'-5' direction.</text>
        <dbReference type="EC" id="5.6.2.4"/>
    </reaction>
</comment>
<evidence type="ECO:0000256" key="7">
    <source>
        <dbReference type="ARBA" id="ARBA00023125"/>
    </source>
</evidence>
<keyword evidence="17" id="KW-1185">Reference proteome</keyword>
<dbReference type="InterPro" id="IPR004589">
    <property type="entry name" value="DNA_helicase_ATP-dep_RecQ"/>
</dbReference>
<dbReference type="GO" id="GO:0005737">
    <property type="term" value="C:cytoplasm"/>
    <property type="evidence" value="ECO:0007669"/>
    <property type="project" value="TreeGrafter"/>
</dbReference>
<dbReference type="InterPro" id="IPR032284">
    <property type="entry name" value="RecQ_Zn-bd"/>
</dbReference>
<dbReference type="PANTHER" id="PTHR13710">
    <property type="entry name" value="DNA HELICASE RECQ FAMILY MEMBER"/>
    <property type="match status" value="1"/>
</dbReference>
<dbReference type="GO" id="GO:0003677">
    <property type="term" value="F:DNA binding"/>
    <property type="evidence" value="ECO:0007669"/>
    <property type="project" value="UniProtKB-KW"/>
</dbReference>
<dbReference type="InterPro" id="IPR002464">
    <property type="entry name" value="DNA/RNA_helicase_DEAH_CS"/>
</dbReference>
<accession>A0A511FHS8</accession>
<evidence type="ECO:0000256" key="10">
    <source>
        <dbReference type="ARBA" id="ARBA00034808"/>
    </source>
</evidence>
<dbReference type="EMBL" id="JACHDN010000001">
    <property type="protein sequence ID" value="MBB5475342.1"/>
    <property type="molecule type" value="Genomic_DNA"/>
</dbReference>
<dbReference type="Pfam" id="PF00271">
    <property type="entry name" value="Helicase_C"/>
    <property type="match status" value="1"/>
</dbReference>
<evidence type="ECO:0000256" key="1">
    <source>
        <dbReference type="ARBA" id="ARBA00005446"/>
    </source>
</evidence>
<gene>
    <name evidence="15" type="primary">recQ</name>
    <name evidence="15" type="ORF">CHO01_38890</name>
    <name evidence="16" type="ORF">HNR08_004078</name>
</gene>
<evidence type="ECO:0000256" key="6">
    <source>
        <dbReference type="ARBA" id="ARBA00022840"/>
    </source>
</evidence>
<dbReference type="InterPro" id="IPR021938">
    <property type="entry name" value="DUF3553"/>
</dbReference>
<keyword evidence="2" id="KW-0479">Metal-binding</keyword>
<dbReference type="InterPro" id="IPR014001">
    <property type="entry name" value="Helicase_ATP-bd"/>
</dbReference>
<evidence type="ECO:0000256" key="8">
    <source>
        <dbReference type="ARBA" id="ARBA00023235"/>
    </source>
</evidence>
<dbReference type="PROSITE" id="PS00690">
    <property type="entry name" value="DEAH_ATP_HELICASE"/>
    <property type="match status" value="1"/>
</dbReference>
<dbReference type="AlphaFoldDB" id="A0A511FHS8"/>
<keyword evidence="7" id="KW-0238">DNA-binding</keyword>
<dbReference type="SMART" id="SM00490">
    <property type="entry name" value="HELICc"/>
    <property type="match status" value="1"/>
</dbReference>
<reference evidence="16 18" key="2">
    <citation type="submission" date="2020-08" db="EMBL/GenBank/DDBJ databases">
        <title>Sequencing the genomes of 1000 actinobacteria strains.</title>
        <authorList>
            <person name="Klenk H.-P."/>
        </authorList>
    </citation>
    <scope>NUCLEOTIDE SEQUENCE [LARGE SCALE GENOMIC DNA]</scope>
    <source>
        <strain evidence="16 18">DSM 9581</strain>
    </source>
</reference>
<dbReference type="Proteomes" id="UP000321723">
    <property type="component" value="Unassembled WGS sequence"/>
</dbReference>
<dbReference type="CDD" id="cd17920">
    <property type="entry name" value="DEXHc_RecQ"/>
    <property type="match status" value="1"/>
</dbReference>
<evidence type="ECO:0000256" key="11">
    <source>
        <dbReference type="ARBA" id="ARBA00044535"/>
    </source>
</evidence>
<dbReference type="GO" id="GO:0043590">
    <property type="term" value="C:bacterial nucleoid"/>
    <property type="evidence" value="ECO:0007669"/>
    <property type="project" value="TreeGrafter"/>
</dbReference>
<feature type="domain" description="Helicase C-terminal" evidence="14">
    <location>
        <begin position="226"/>
        <end position="376"/>
    </location>
</feature>
<keyword evidence="3" id="KW-0547">Nucleotide-binding</keyword>
<evidence type="ECO:0000313" key="15">
    <source>
        <dbReference type="EMBL" id="GEL48773.1"/>
    </source>
</evidence>
<evidence type="ECO:0000256" key="12">
    <source>
        <dbReference type="ARBA" id="ARBA00044550"/>
    </source>
</evidence>
<evidence type="ECO:0000313" key="18">
    <source>
        <dbReference type="Proteomes" id="UP000564629"/>
    </source>
</evidence>
<evidence type="ECO:0000256" key="9">
    <source>
        <dbReference type="ARBA" id="ARBA00034617"/>
    </source>
</evidence>
<dbReference type="RefSeq" id="WP_146840767.1">
    <property type="nucleotide sequence ID" value="NZ_BJVQ01000108.1"/>
</dbReference>
<evidence type="ECO:0000256" key="3">
    <source>
        <dbReference type="ARBA" id="ARBA00022741"/>
    </source>
</evidence>
<dbReference type="NCBIfam" id="TIGR00614">
    <property type="entry name" value="recQ_fam"/>
    <property type="match status" value="1"/>
</dbReference>
<comment type="caution">
    <text evidence="15">The sequence shown here is derived from an EMBL/GenBank/DDBJ whole genome shotgun (WGS) entry which is preliminary data.</text>
</comment>
<proteinExistence type="inferred from homology"/>
<dbReference type="EMBL" id="BJVQ01000108">
    <property type="protein sequence ID" value="GEL48773.1"/>
    <property type="molecule type" value="Genomic_DNA"/>
</dbReference>
<dbReference type="InterPro" id="IPR036388">
    <property type="entry name" value="WH-like_DNA-bd_sf"/>
</dbReference>
<dbReference type="InterPro" id="IPR001650">
    <property type="entry name" value="Helicase_C-like"/>
</dbReference>
<protein>
    <recommendedName>
        <fullName evidence="11">ATP-dependent DNA helicase RecQ</fullName>
        <ecNumber evidence="10">5.6.2.4</ecNumber>
    </recommendedName>
    <alternativeName>
        <fullName evidence="12">DNA 3'-5' helicase RecQ</fullName>
    </alternativeName>
</protein>
<dbReference type="EC" id="5.6.2.4" evidence="10"/>
<dbReference type="Pfam" id="PF16124">
    <property type="entry name" value="RecQ_Zn_bind"/>
    <property type="match status" value="1"/>
</dbReference>
<dbReference type="Pfam" id="PF12073">
    <property type="entry name" value="DUF3553"/>
    <property type="match status" value="1"/>
</dbReference>
<dbReference type="Proteomes" id="UP000564629">
    <property type="component" value="Unassembled WGS sequence"/>
</dbReference>
<dbReference type="SMART" id="SM00487">
    <property type="entry name" value="DEXDc"/>
    <property type="match status" value="1"/>
</dbReference>
<keyword evidence="5 15" id="KW-0347">Helicase</keyword>
<dbReference type="Pfam" id="PF00270">
    <property type="entry name" value="DEAD"/>
    <property type="match status" value="1"/>
</dbReference>
<organism evidence="15 17">
    <name type="scientific">Cellulomonas hominis</name>
    <dbReference type="NCBI Taxonomy" id="156981"/>
    <lineage>
        <taxon>Bacteria</taxon>
        <taxon>Bacillati</taxon>
        <taxon>Actinomycetota</taxon>
        <taxon>Actinomycetes</taxon>
        <taxon>Micrococcales</taxon>
        <taxon>Cellulomonadaceae</taxon>
        <taxon>Cellulomonas</taxon>
    </lineage>
</organism>
<evidence type="ECO:0000256" key="4">
    <source>
        <dbReference type="ARBA" id="ARBA00022801"/>
    </source>
</evidence>
<evidence type="ECO:0000313" key="17">
    <source>
        <dbReference type="Proteomes" id="UP000321723"/>
    </source>
</evidence>
<dbReference type="PROSITE" id="PS51192">
    <property type="entry name" value="HELICASE_ATP_BIND_1"/>
    <property type="match status" value="1"/>
</dbReference>
<dbReference type="Gene3D" id="1.10.10.10">
    <property type="entry name" value="Winged helix-like DNA-binding domain superfamily/Winged helix DNA-binding domain"/>
    <property type="match status" value="1"/>
</dbReference>
<dbReference type="InterPro" id="IPR027417">
    <property type="entry name" value="P-loop_NTPase"/>
</dbReference>
<dbReference type="OrthoDB" id="9760034at2"/>
<dbReference type="GO" id="GO:0009378">
    <property type="term" value="F:four-way junction helicase activity"/>
    <property type="evidence" value="ECO:0007669"/>
    <property type="project" value="TreeGrafter"/>
</dbReference>
<dbReference type="GO" id="GO:0030894">
    <property type="term" value="C:replisome"/>
    <property type="evidence" value="ECO:0007669"/>
    <property type="project" value="TreeGrafter"/>
</dbReference>
<dbReference type="InterPro" id="IPR011545">
    <property type="entry name" value="DEAD/DEAH_box_helicase_dom"/>
</dbReference>
<reference evidence="15 17" key="1">
    <citation type="submission" date="2019-07" db="EMBL/GenBank/DDBJ databases">
        <title>Whole genome shotgun sequence of Cellulomonas hominis NBRC 16055.</title>
        <authorList>
            <person name="Hosoyama A."/>
            <person name="Uohara A."/>
            <person name="Ohji S."/>
            <person name="Ichikawa N."/>
        </authorList>
    </citation>
    <scope>NUCLEOTIDE SEQUENCE [LARGE SCALE GENOMIC DNA]</scope>
    <source>
        <strain evidence="15 17">NBRC 16055</strain>
    </source>
</reference>
<evidence type="ECO:0000259" key="13">
    <source>
        <dbReference type="PROSITE" id="PS51192"/>
    </source>
</evidence>
<dbReference type="GO" id="GO:0043138">
    <property type="term" value="F:3'-5' DNA helicase activity"/>
    <property type="evidence" value="ECO:0007669"/>
    <property type="project" value="UniProtKB-EC"/>
</dbReference>
<feature type="domain" description="Helicase ATP-binding" evidence="13">
    <location>
        <begin position="35"/>
        <end position="203"/>
    </location>
</feature>
<dbReference type="GO" id="GO:0046872">
    <property type="term" value="F:metal ion binding"/>
    <property type="evidence" value="ECO:0007669"/>
    <property type="project" value="UniProtKB-KW"/>
</dbReference>
<sequence>MAGRDATGGPPPGLDDAVRRVLGAGTTLREAQRDALDGLRDRDTLLVARSGAGKTAVYAIATLLSGRLTVVVSPLLALQRDQVAGLREAGLRAEAVSSARGARAQRDALDRAAAGDLDVLVLGPEQLVRRPVAEALDRAPVGLVVVDEAHCVSEWGHDFRPDYVHVAGTVRRLGGPRVLALTATASPQVRQEIVERLGMSDPRVLVHDADRPNIWLGAHHAATPRERDDRVVEVVAGLDGAGLVYARTRSHVADLVAALAAAGRSALGYHAGLPAGERAEVERAFLGGRRDLVVATSAFGMGVDRADVRFVVHAGPPTSLDAYYQEVGRAGRDGEPARAVLVVRPDDFGLNQYLRSGGVPRRGTLGAVLDAVRDGAPDQQALVAASGLAARTVSRALGVLLDAGAVERTDDGGLRATGTTAAQAARTAAERQEERRAIERSRVEVVRTYADTTDCRRRLLLELLGERHPRPCGACDSCDAGTSVEVEDAPLRPGQAVEHAEFGAGQVSVVEEDRVTVFFADRGYVTLDTAVAWESGLLRDAG</sequence>
<evidence type="ECO:0000313" key="16">
    <source>
        <dbReference type="EMBL" id="MBB5475342.1"/>
    </source>
</evidence>
<evidence type="ECO:0000259" key="14">
    <source>
        <dbReference type="PROSITE" id="PS51194"/>
    </source>
</evidence>
<dbReference type="GO" id="GO:0006281">
    <property type="term" value="P:DNA repair"/>
    <property type="evidence" value="ECO:0007669"/>
    <property type="project" value="TreeGrafter"/>
</dbReference>
<keyword evidence="4 16" id="KW-0378">Hydrolase</keyword>
<evidence type="ECO:0000256" key="2">
    <source>
        <dbReference type="ARBA" id="ARBA00022723"/>
    </source>
</evidence>
<evidence type="ECO:0000256" key="5">
    <source>
        <dbReference type="ARBA" id="ARBA00022806"/>
    </source>
</evidence>
<dbReference type="SUPFAM" id="SSF46785">
    <property type="entry name" value="Winged helix' DNA-binding domain"/>
    <property type="match status" value="1"/>
</dbReference>
<name>A0A511FHS8_9CELL</name>
<keyword evidence="8" id="KW-0413">Isomerase</keyword>
<keyword evidence="6" id="KW-0067">ATP-binding</keyword>
<dbReference type="Gene3D" id="3.40.50.300">
    <property type="entry name" value="P-loop containing nucleotide triphosphate hydrolases"/>
    <property type="match status" value="2"/>
</dbReference>